<sequence length="635" mass="72640">MGLPNPRTRKPTASEVAAWAKYRLGKRLDIDGRYGPQCWDLPNYIFRTYWNFITWGNAMHMAYYKYPKGFKFIRYTRGFVPKPGDIAVWHPGNGIGYAGHTAIVVGPSDENAFTSVDQNWKHYERPPNYNAGSAASLEKHGYVSVTGFVRPAYHPEATDPKTPTDIKPNIKPNKNDKLTTTGEAKKPEFKEIKKVQYTSFSSMLDEKLEYIDHYVAYGNMQPKPKGIYIKESSHLRSVEELYLQRNKYIEEGEYPHVYVDRERVWTPRPYDREAPQYPGWLVVEVCGGQTEGKRQFMLNQIRALIYGVWMLGWTDLKLSRSSIKVDQNIWRTMKDLINYDLIKNGIPDESKYDEVEKKIINLYLNKDKLMRETITTTTTKMKIRISNTTTVDTPSTGTAPKSKEPSKAPEIVVEKSPFTFQKALDLQMARGMPQKSYTWGRGNASRSETSKYMNPNTIWDSGTQRYQMLNLGKYQGISVDKLNKILQGKGTLSGQGKAFAEGCKKYNINEIYLIAHALLESGNGRSYFASGNAGVYNYFGIGAFDNNPNNAIPFARSKGWTSPPKAIIGGAKFVRRDYIDKGQNTLYRMRWNPKAPATHQYATAIEWCHHQATNISAFYKKIGLKGVYYVRDKYK</sequence>
<feature type="compositionally biased region" description="Basic and acidic residues" evidence="2">
    <location>
        <begin position="173"/>
        <end position="182"/>
    </location>
</feature>
<dbReference type="InterPro" id="IPR007921">
    <property type="entry name" value="CHAP_dom"/>
</dbReference>
<evidence type="ECO:0000256" key="1">
    <source>
        <dbReference type="ARBA" id="ARBA00006088"/>
    </source>
</evidence>
<dbReference type="SUPFAM" id="SSF54001">
    <property type="entry name" value="Cysteine proteinases"/>
    <property type="match status" value="1"/>
</dbReference>
<evidence type="ECO:0000256" key="2">
    <source>
        <dbReference type="SAM" id="MobiDB-lite"/>
    </source>
</evidence>
<feature type="domain" description="Peptidase C51" evidence="3">
    <location>
        <begin position="13"/>
        <end position="150"/>
    </location>
</feature>
<feature type="compositionally biased region" description="Polar residues" evidence="2">
    <location>
        <begin position="389"/>
        <end position="399"/>
    </location>
</feature>
<comment type="similarity">
    <text evidence="1">In the N-terminal section; belongs to the N-acetylmuramoyl-L-alanine amidase 2 family.</text>
</comment>
<evidence type="ECO:0000313" key="5">
    <source>
        <dbReference type="Proteomes" id="UP001197626"/>
    </source>
</evidence>
<accession>A0ABY3PBJ4</accession>
<proteinExistence type="inferred from homology"/>
<dbReference type="SMART" id="SM00047">
    <property type="entry name" value="LYZ2"/>
    <property type="match status" value="1"/>
</dbReference>
<name>A0ABY3PBJ4_9STAP</name>
<dbReference type="Gene3D" id="1.10.530.10">
    <property type="match status" value="1"/>
</dbReference>
<dbReference type="PROSITE" id="PS50911">
    <property type="entry name" value="CHAP"/>
    <property type="match status" value="1"/>
</dbReference>
<feature type="region of interest" description="Disordered" evidence="2">
    <location>
        <begin position="389"/>
        <end position="409"/>
    </location>
</feature>
<dbReference type="Gene3D" id="3.90.1720.10">
    <property type="entry name" value="endopeptidase domain like (from Nostoc punctiforme)"/>
    <property type="match status" value="1"/>
</dbReference>
<dbReference type="EMBL" id="CP086654">
    <property type="protein sequence ID" value="UEX89679.1"/>
    <property type="molecule type" value="Genomic_DNA"/>
</dbReference>
<dbReference type="InterPro" id="IPR002901">
    <property type="entry name" value="MGlyc_endo_b_GlcNAc-like_dom"/>
</dbReference>
<protein>
    <submittedName>
        <fullName evidence="4">Glucosaminidase domain-containing protein</fullName>
    </submittedName>
</protein>
<feature type="region of interest" description="Disordered" evidence="2">
    <location>
        <begin position="153"/>
        <end position="182"/>
    </location>
</feature>
<reference evidence="4 5" key="1">
    <citation type="journal article" date="2022" name="Pathogens">
        <title>Staphylococcus ratti sp. nov. Isolated from a Lab Rat.</title>
        <authorList>
            <person name="Kovarovic V."/>
            <person name="Sedlacek I."/>
            <person name="Petras P."/>
            <person name="Kralova S."/>
            <person name="Maslanova I."/>
            <person name="Svec P."/>
            <person name="Neumann-Schaal M."/>
            <person name="Botka T."/>
            <person name="Gelbicova T."/>
            <person name="Stankova E."/>
            <person name="Doskar J."/>
            <person name="Pantucek R."/>
        </authorList>
    </citation>
    <scope>NUCLEOTIDE SEQUENCE [LARGE SCALE GENOMIC DNA]</scope>
    <source>
        <strain evidence="4 5">CCM 9025</strain>
    </source>
</reference>
<dbReference type="Pfam" id="PF01832">
    <property type="entry name" value="Glucosaminidase"/>
    <property type="match status" value="1"/>
</dbReference>
<dbReference type="RefSeq" id="WP_229292184.1">
    <property type="nucleotide sequence ID" value="NZ_CP086654.1"/>
</dbReference>
<evidence type="ECO:0000259" key="3">
    <source>
        <dbReference type="PROSITE" id="PS50911"/>
    </source>
</evidence>
<gene>
    <name evidence="4" type="ORF">LN051_08910</name>
</gene>
<dbReference type="InterPro" id="IPR038765">
    <property type="entry name" value="Papain-like_cys_pep_sf"/>
</dbReference>
<dbReference type="Pfam" id="PF05257">
    <property type="entry name" value="CHAP"/>
    <property type="match status" value="1"/>
</dbReference>
<dbReference type="Proteomes" id="UP001197626">
    <property type="component" value="Chromosome"/>
</dbReference>
<keyword evidence="5" id="KW-1185">Reference proteome</keyword>
<evidence type="ECO:0000313" key="4">
    <source>
        <dbReference type="EMBL" id="UEX89679.1"/>
    </source>
</evidence>
<organism evidence="4 5">
    <name type="scientific">Staphylococcus ratti</name>
    <dbReference type="NCBI Taxonomy" id="2892440"/>
    <lineage>
        <taxon>Bacteria</taxon>
        <taxon>Bacillati</taxon>
        <taxon>Bacillota</taxon>
        <taxon>Bacilli</taxon>
        <taxon>Bacillales</taxon>
        <taxon>Staphylococcaceae</taxon>
        <taxon>Staphylococcus</taxon>
    </lineage>
</organism>